<dbReference type="PANTHER" id="PTHR33498:SF1">
    <property type="entry name" value="TRANSPOSASE FOR INSERTION SEQUENCE ELEMENT IS1557"/>
    <property type="match status" value="1"/>
</dbReference>
<comment type="caution">
    <text evidence="2">The sequence shown here is derived from an EMBL/GenBank/DDBJ whole genome shotgun (WGS) entry which is preliminary data.</text>
</comment>
<dbReference type="InterPro" id="IPR047951">
    <property type="entry name" value="Transpos_ISL3"/>
</dbReference>
<protein>
    <recommendedName>
        <fullName evidence="1">Transposase IS204/IS1001/IS1096/IS1165 DDE domain-containing protein</fullName>
    </recommendedName>
</protein>
<dbReference type="EMBL" id="BAAAZO010000005">
    <property type="protein sequence ID" value="GAA3613892.1"/>
    <property type="molecule type" value="Genomic_DNA"/>
</dbReference>
<organism evidence="2 3">
    <name type="scientific">Kineosporia mesophila</name>
    <dbReference type="NCBI Taxonomy" id="566012"/>
    <lineage>
        <taxon>Bacteria</taxon>
        <taxon>Bacillati</taxon>
        <taxon>Actinomycetota</taxon>
        <taxon>Actinomycetes</taxon>
        <taxon>Kineosporiales</taxon>
        <taxon>Kineosporiaceae</taxon>
        <taxon>Kineosporia</taxon>
    </lineage>
</organism>
<dbReference type="Pfam" id="PF01610">
    <property type="entry name" value="DDE_Tnp_ISL3"/>
    <property type="match status" value="1"/>
</dbReference>
<dbReference type="RefSeq" id="WP_231487693.1">
    <property type="nucleotide sequence ID" value="NZ_BAAAZO010000005.1"/>
</dbReference>
<dbReference type="Proteomes" id="UP001501074">
    <property type="component" value="Unassembled WGS sequence"/>
</dbReference>
<keyword evidence="3" id="KW-1185">Reference proteome</keyword>
<evidence type="ECO:0000313" key="2">
    <source>
        <dbReference type="EMBL" id="GAA3613892.1"/>
    </source>
</evidence>
<reference evidence="3" key="1">
    <citation type="journal article" date="2019" name="Int. J. Syst. Evol. Microbiol.">
        <title>The Global Catalogue of Microorganisms (GCM) 10K type strain sequencing project: providing services to taxonomists for standard genome sequencing and annotation.</title>
        <authorList>
            <consortium name="The Broad Institute Genomics Platform"/>
            <consortium name="The Broad Institute Genome Sequencing Center for Infectious Disease"/>
            <person name="Wu L."/>
            <person name="Ma J."/>
        </authorList>
    </citation>
    <scope>NUCLEOTIDE SEQUENCE [LARGE SCALE GENOMIC DNA]</scope>
    <source>
        <strain evidence="3">JCM 16902</strain>
    </source>
</reference>
<feature type="domain" description="Transposase IS204/IS1001/IS1096/IS1165 DDE" evidence="1">
    <location>
        <begin position="30"/>
        <end position="120"/>
    </location>
</feature>
<evidence type="ECO:0000313" key="3">
    <source>
        <dbReference type="Proteomes" id="UP001501074"/>
    </source>
</evidence>
<dbReference type="InterPro" id="IPR002560">
    <property type="entry name" value="Transposase_DDE"/>
</dbReference>
<evidence type="ECO:0000259" key="1">
    <source>
        <dbReference type="Pfam" id="PF01610"/>
    </source>
</evidence>
<name>A0ABP6ZSL3_9ACTN</name>
<dbReference type="PANTHER" id="PTHR33498">
    <property type="entry name" value="TRANSPOSASE FOR INSERTION SEQUENCE ELEMENT IS1557"/>
    <property type="match status" value="1"/>
</dbReference>
<accession>A0ABP6ZSL3</accession>
<sequence length="219" mass="24170">MRVSRDTILRTVMRQRLPLDLDRDPIPKVLSVDDVAIRRGQRYATMILDAVTHQRLDVLPDRLSGTLAAWLKTHPGAEIVCRDGSSAYAEAIRDGAPQAVQVSDRWHLWHGLGGAVEKTVIAHAGCWRPPPGAAMKPVPPAAAAARTNRSLDQRTADRHKAVHDLLAKGHGLLECSRRLGWALNTVKRYARAETAAQLQLPPRFRATRWIHTGTTCAAD</sequence>
<gene>
    <name evidence="2" type="ORF">GCM10022223_32640</name>
</gene>
<proteinExistence type="predicted"/>